<evidence type="ECO:0000313" key="2">
    <source>
        <dbReference type="EMBL" id="RDB35381.1"/>
    </source>
</evidence>
<proteinExistence type="predicted"/>
<comment type="caution">
    <text evidence="2">The sequence shown here is derived from an EMBL/GenBank/DDBJ whole genome shotgun (WGS) entry which is preliminary data.</text>
</comment>
<gene>
    <name evidence="2" type="ORF">DCC88_10550</name>
</gene>
<dbReference type="Pfam" id="PF07238">
    <property type="entry name" value="PilZ"/>
    <property type="match status" value="1"/>
</dbReference>
<dbReference type="Proteomes" id="UP000253934">
    <property type="component" value="Unassembled WGS sequence"/>
</dbReference>
<evidence type="ECO:0000259" key="1">
    <source>
        <dbReference type="Pfam" id="PF07238"/>
    </source>
</evidence>
<dbReference type="Gene3D" id="2.40.10.220">
    <property type="entry name" value="predicted glycosyltransferase like domains"/>
    <property type="match status" value="1"/>
</dbReference>
<name>A0A369KL73_9BACT</name>
<dbReference type="EMBL" id="QOVW01000088">
    <property type="protein sequence ID" value="RDB35381.1"/>
    <property type="molecule type" value="Genomic_DNA"/>
</dbReference>
<dbReference type="InterPro" id="IPR009875">
    <property type="entry name" value="PilZ_domain"/>
</dbReference>
<sequence length="128" mass="15084">MNFSSDSNHSTEKRSEDRYMSCIPVLIQKLHSSQICECTLINISQNGCAVRIEKGKIQFKTDEKFLLLMDPNLFDFKDENTIKFQCTCKRIDFEKNIIGATFVKNQKNNFEYLTKILNYFKKISENEY</sequence>
<protein>
    <submittedName>
        <fullName evidence="2">PilZ domain-containing protein</fullName>
    </submittedName>
</protein>
<dbReference type="GO" id="GO:0035438">
    <property type="term" value="F:cyclic-di-GMP binding"/>
    <property type="evidence" value="ECO:0007669"/>
    <property type="project" value="InterPro"/>
</dbReference>
<dbReference type="AlphaFoldDB" id="A0A369KL73"/>
<accession>A0A369KL73</accession>
<reference evidence="2" key="1">
    <citation type="submission" date="2018-04" db="EMBL/GenBank/DDBJ databases">
        <title>Draft genome sequence of the Candidatus Spirobacillus cienkowskii, a pathogen of freshwater Daphnia species, reconstructed from hemolymph metagenomic reads.</title>
        <authorList>
            <person name="Bresciani L."/>
            <person name="Lemos L.N."/>
            <person name="Wale N."/>
            <person name="Lin J.Y."/>
            <person name="Fernandes G.R."/>
            <person name="Duffy M.A."/>
            <person name="Rodrigues J.M."/>
        </authorList>
    </citation>
    <scope>NUCLEOTIDE SEQUENCE [LARGE SCALE GENOMIC DNA]</scope>
    <source>
        <strain evidence="2">Binning01</strain>
    </source>
</reference>
<keyword evidence="3" id="KW-1185">Reference proteome</keyword>
<feature type="domain" description="PilZ" evidence="1">
    <location>
        <begin position="12"/>
        <end position="114"/>
    </location>
</feature>
<dbReference type="SUPFAM" id="SSF141371">
    <property type="entry name" value="PilZ domain-like"/>
    <property type="match status" value="1"/>
</dbReference>
<organism evidence="2 3">
    <name type="scientific">Spirobacillus cienkowskii</name>
    <dbReference type="NCBI Taxonomy" id="495820"/>
    <lineage>
        <taxon>Bacteria</taxon>
        <taxon>Pseudomonadati</taxon>
        <taxon>Bdellovibrionota</taxon>
        <taxon>Oligoflexia</taxon>
        <taxon>Silvanigrellales</taxon>
        <taxon>Spirobacillus</taxon>
    </lineage>
</organism>
<evidence type="ECO:0000313" key="3">
    <source>
        <dbReference type="Proteomes" id="UP000253934"/>
    </source>
</evidence>